<accession>A0A444JGJ1</accession>
<keyword evidence="4" id="KW-1185">Reference proteome</keyword>
<dbReference type="PANTHER" id="PTHR46401:SF2">
    <property type="entry name" value="GLYCOSYLTRANSFERASE WBBK-RELATED"/>
    <property type="match status" value="1"/>
</dbReference>
<dbReference type="GO" id="GO:0016757">
    <property type="term" value="F:glycosyltransferase activity"/>
    <property type="evidence" value="ECO:0007669"/>
    <property type="project" value="InterPro"/>
</dbReference>
<proteinExistence type="predicted"/>
<dbReference type="Gene3D" id="3.40.50.11090">
    <property type="match status" value="1"/>
</dbReference>
<dbReference type="PANTHER" id="PTHR46401">
    <property type="entry name" value="GLYCOSYLTRANSFERASE WBBK-RELATED"/>
    <property type="match status" value="1"/>
</dbReference>
<evidence type="ECO:0000313" key="4">
    <source>
        <dbReference type="Proteomes" id="UP000288892"/>
    </source>
</evidence>
<dbReference type="EMBL" id="MTKS01000042">
    <property type="protein sequence ID" value="RWX52078.1"/>
    <property type="molecule type" value="Genomic_DNA"/>
</dbReference>
<sequence length="562" mass="65596">MKIGIFLGSPRINGGTYVIYEHASRLKKKGHRVILVTKQEVTPEEHAWHSSAHELEWLTLEQAKAESFDMVLATWWQSPFLLHELKAAHYAYFVQSIETRFFEEPDPTNYNTKDIGVWQEICEKTYSYALPIITEAAWIQDYIYRKYNNYPQLVRNGIRKDIYTAKGKAVAPREPGRFRVLVEGPVDVAYKNVPSSIRLAKEAGVDEIWLLTSSAVDQYEHIDRVFSQIPIHETPEIYRSCDLLLKLSYVEGMFGPPLEMFHCGGTALVYDVTGHDEYIIHDQNSYVVARDEEEEVIRFLRHLKENPLELERLKQGALQTASEWPDWDECADLFEKVLVEITAKRPTSREYLKQYTEKLFEARIPFFQAAAQKSFSDREKAVWRGKETDKNNFAELYWDGQGKFVSEKSQWRHYRSEEWATISFELPAEKSPLWLRLDPGIRVGIIEIASLTVCNKTQHSEIISFSDPNEFQSLFLTGDAKWLFPEKKNIIFSYGPDPIFVLPELQQEVIDTGDLLEIRIKLKETGVQQFFDTHQLSFPDQLQVTTEQPRPWWHRLFLQEKI</sequence>
<organism evidence="3 4">
    <name type="scientific">Candidatus Electrothrix marina</name>
    <dbReference type="NCBI Taxonomy" id="1859130"/>
    <lineage>
        <taxon>Bacteria</taxon>
        <taxon>Pseudomonadati</taxon>
        <taxon>Thermodesulfobacteriota</taxon>
        <taxon>Desulfobulbia</taxon>
        <taxon>Desulfobulbales</taxon>
        <taxon>Desulfobulbaceae</taxon>
        <taxon>Candidatus Electrothrix</taxon>
    </lineage>
</organism>
<feature type="domain" description="Glycosyl transferase family 1" evidence="2">
    <location>
        <begin position="225"/>
        <end position="317"/>
    </location>
</feature>
<dbReference type="AlphaFoldDB" id="A0A444JGJ1"/>
<protein>
    <submittedName>
        <fullName evidence="3">Glycosyltransferase involved in cell wall bisynthesis</fullName>
    </submittedName>
</protein>
<evidence type="ECO:0000256" key="1">
    <source>
        <dbReference type="ARBA" id="ARBA00022679"/>
    </source>
</evidence>
<evidence type="ECO:0000259" key="2">
    <source>
        <dbReference type="Pfam" id="PF00534"/>
    </source>
</evidence>
<dbReference type="CDD" id="cd03801">
    <property type="entry name" value="GT4_PimA-like"/>
    <property type="match status" value="1"/>
</dbReference>
<dbReference type="GO" id="GO:0009103">
    <property type="term" value="P:lipopolysaccharide biosynthetic process"/>
    <property type="evidence" value="ECO:0007669"/>
    <property type="project" value="TreeGrafter"/>
</dbReference>
<gene>
    <name evidence="3" type="ORF">VU01_10423</name>
</gene>
<comment type="caution">
    <text evidence="3">The sequence shown here is derived from an EMBL/GenBank/DDBJ whole genome shotgun (WGS) entry which is preliminary data.</text>
</comment>
<dbReference type="Proteomes" id="UP000288892">
    <property type="component" value="Unassembled WGS sequence"/>
</dbReference>
<keyword evidence="1 3" id="KW-0808">Transferase</keyword>
<name>A0A444JGJ1_9BACT</name>
<dbReference type="InterPro" id="IPR001296">
    <property type="entry name" value="Glyco_trans_1"/>
</dbReference>
<dbReference type="SUPFAM" id="SSF53756">
    <property type="entry name" value="UDP-Glycosyltransferase/glycogen phosphorylase"/>
    <property type="match status" value="1"/>
</dbReference>
<evidence type="ECO:0000313" key="3">
    <source>
        <dbReference type="EMBL" id="RWX52078.1"/>
    </source>
</evidence>
<dbReference type="Gene3D" id="3.40.50.2000">
    <property type="entry name" value="Glycogen Phosphorylase B"/>
    <property type="match status" value="1"/>
</dbReference>
<reference evidence="3 4" key="1">
    <citation type="submission" date="2017-01" db="EMBL/GenBank/DDBJ databases">
        <title>The cable genome- insights into the physiology and evolution of filamentous bacteria capable of sulfide oxidation via long distance electron transfer.</title>
        <authorList>
            <person name="Schreiber L."/>
            <person name="Bjerg J.T."/>
            <person name="Boggild A."/>
            <person name="Van De Vossenberg J."/>
            <person name="Meysman F."/>
            <person name="Nielsen L.P."/>
            <person name="Schramm A."/>
            <person name="Kjeldsen K.U."/>
        </authorList>
    </citation>
    <scope>NUCLEOTIDE SEQUENCE [LARGE SCALE GENOMIC DNA]</scope>
    <source>
        <strain evidence="3">A5</strain>
    </source>
</reference>
<dbReference type="Pfam" id="PF00534">
    <property type="entry name" value="Glycos_transf_1"/>
    <property type="match status" value="1"/>
</dbReference>